<sequence>MQPTRYAYLDGLRGLAAILVMLRHSESLLGMATYRSYLAVDLFFLLSGFVIAHAYDERLRNGTLGFAEFARIRLIRLYPIYLLSAVLALGVVIIGQVGGGKLNGDTAIQLSMAAAATAFFLPFPVSWTSYLFPLNSVYWSLFFELVVNFLYAAVRPRLTDTGVKCVLIVSGIACAVLALQTDSLDHGYDFSAQGVIGGLARSLFGFSLGVLLYERRAKLAALLRGRFPPWFSFVLVAGVLGSPSVPGFDGIIALACIFFILPLAMVGAAFESPRNERLGSAMAALGAASYPLYTLHGPVIYVVWQVARRMGEQFLVPAGIVMMLGLIVVSIQLERRFDIPVRRWLNASRRNAGAKAAGR</sequence>
<keyword evidence="1" id="KW-0812">Transmembrane</keyword>
<evidence type="ECO:0000313" key="4">
    <source>
        <dbReference type="EMBL" id="QCP13862.1"/>
    </source>
</evidence>
<evidence type="ECO:0000313" key="6">
    <source>
        <dbReference type="Proteomes" id="UP000584325"/>
    </source>
</evidence>
<evidence type="ECO:0000313" key="5">
    <source>
        <dbReference type="Proteomes" id="UP000298763"/>
    </source>
</evidence>
<keyword evidence="4" id="KW-0808">Transferase</keyword>
<dbReference type="EMBL" id="CP040017">
    <property type="protein sequence ID" value="QCP13862.1"/>
    <property type="molecule type" value="Genomic_DNA"/>
</dbReference>
<feature type="transmembrane region" description="Helical" evidence="1">
    <location>
        <begin position="137"/>
        <end position="154"/>
    </location>
</feature>
<feature type="transmembrane region" description="Helical" evidence="1">
    <location>
        <begin position="282"/>
        <end position="302"/>
    </location>
</feature>
<feature type="transmembrane region" description="Helical" evidence="1">
    <location>
        <begin position="192"/>
        <end position="213"/>
    </location>
</feature>
<dbReference type="PANTHER" id="PTHR23028">
    <property type="entry name" value="ACETYLTRANSFERASE"/>
    <property type="match status" value="1"/>
</dbReference>
<feature type="transmembrane region" description="Helical" evidence="1">
    <location>
        <begin position="225"/>
        <end position="245"/>
    </location>
</feature>
<dbReference type="InterPro" id="IPR002656">
    <property type="entry name" value="Acyl_transf_3_dom"/>
</dbReference>
<dbReference type="PANTHER" id="PTHR23028:SF134">
    <property type="entry name" value="PUTATIVE (AFU_ORTHOLOGUE AFUA_4G08520)-RELATED"/>
    <property type="match status" value="1"/>
</dbReference>
<feature type="transmembrane region" description="Helical" evidence="1">
    <location>
        <begin position="251"/>
        <end position="270"/>
    </location>
</feature>
<dbReference type="EMBL" id="JACHXS010000008">
    <property type="protein sequence ID" value="MBB3223214.1"/>
    <property type="molecule type" value="Genomic_DNA"/>
</dbReference>
<dbReference type="Proteomes" id="UP000584325">
    <property type="component" value="Unassembled WGS sequence"/>
</dbReference>
<feature type="domain" description="Acyltransferase 3" evidence="2">
    <location>
        <begin position="7"/>
        <end position="329"/>
    </location>
</feature>
<dbReference type="Pfam" id="PF01757">
    <property type="entry name" value="Acyl_transf_3"/>
    <property type="match status" value="1"/>
</dbReference>
<dbReference type="OrthoDB" id="9814807at2"/>
<accession>A0A4P8HY12</accession>
<name>A0A4P8HY12_9BURK</name>
<keyword evidence="1" id="KW-0472">Membrane</keyword>
<reference evidence="4 5" key="1">
    <citation type="submission" date="2019-05" db="EMBL/GenBank/DDBJ databases">
        <title>Draft Genome Sequences of Six Type Strains of the Genus Massilia.</title>
        <authorList>
            <person name="Miess H."/>
            <person name="Frediansyhah A."/>
            <person name="Gross H."/>
        </authorList>
    </citation>
    <scope>NUCLEOTIDE SEQUENCE [LARGE SCALE GENOMIC DNA]</scope>
    <source>
        <strain evidence="4 5">DSMZ 26121</strain>
    </source>
</reference>
<keyword evidence="1" id="KW-1133">Transmembrane helix</keyword>
<dbReference type="Proteomes" id="UP000298763">
    <property type="component" value="Chromosome"/>
</dbReference>
<evidence type="ECO:0000259" key="2">
    <source>
        <dbReference type="Pfam" id="PF01757"/>
    </source>
</evidence>
<feature type="transmembrane region" description="Helical" evidence="1">
    <location>
        <begin position="161"/>
        <end position="180"/>
    </location>
</feature>
<organism evidence="3 6">
    <name type="scientific">Pseudoduganella umbonata</name>
    <dbReference type="NCBI Taxonomy" id="864828"/>
    <lineage>
        <taxon>Bacteria</taxon>
        <taxon>Pseudomonadati</taxon>
        <taxon>Pseudomonadota</taxon>
        <taxon>Betaproteobacteria</taxon>
        <taxon>Burkholderiales</taxon>
        <taxon>Oxalobacteraceae</taxon>
        <taxon>Telluria group</taxon>
        <taxon>Pseudoduganella</taxon>
    </lineage>
</organism>
<gene>
    <name evidence="4" type="ORF">FCL38_28100</name>
    <name evidence="3" type="ORF">FHS02_004057</name>
</gene>
<proteinExistence type="predicted"/>
<feature type="transmembrane region" description="Helical" evidence="1">
    <location>
        <begin position="34"/>
        <end position="55"/>
    </location>
</feature>
<dbReference type="InterPro" id="IPR050879">
    <property type="entry name" value="Acyltransferase_3"/>
</dbReference>
<feature type="transmembrane region" description="Helical" evidence="1">
    <location>
        <begin position="75"/>
        <end position="95"/>
    </location>
</feature>
<feature type="transmembrane region" description="Helical" evidence="1">
    <location>
        <begin position="314"/>
        <end position="333"/>
    </location>
</feature>
<dbReference type="GO" id="GO:0016747">
    <property type="term" value="F:acyltransferase activity, transferring groups other than amino-acyl groups"/>
    <property type="evidence" value="ECO:0007669"/>
    <property type="project" value="InterPro"/>
</dbReference>
<keyword evidence="5" id="KW-1185">Reference proteome</keyword>
<dbReference type="AlphaFoldDB" id="A0A4P8HY12"/>
<evidence type="ECO:0000256" key="1">
    <source>
        <dbReference type="SAM" id="Phobius"/>
    </source>
</evidence>
<protein>
    <submittedName>
        <fullName evidence="4">Acyltransferase</fullName>
    </submittedName>
    <submittedName>
        <fullName evidence="3">Peptidoglycan/LPS O-acetylase OafA/YrhL</fullName>
    </submittedName>
</protein>
<dbReference type="RefSeq" id="WP_137316640.1">
    <property type="nucleotide sequence ID" value="NZ_CP040017.1"/>
</dbReference>
<evidence type="ECO:0000313" key="3">
    <source>
        <dbReference type="EMBL" id="MBB3223214.1"/>
    </source>
</evidence>
<keyword evidence="4" id="KW-0012">Acyltransferase</keyword>
<reference evidence="3 6" key="2">
    <citation type="submission" date="2020-08" db="EMBL/GenBank/DDBJ databases">
        <title>Genomic Encyclopedia of Type Strains, Phase III (KMG-III): the genomes of soil and plant-associated and newly described type strains.</title>
        <authorList>
            <person name="Whitman W."/>
        </authorList>
    </citation>
    <scope>NUCLEOTIDE SEQUENCE [LARGE SCALE GENOMIC DNA]</scope>
    <source>
        <strain evidence="3 6">CECT 7753</strain>
    </source>
</reference>